<keyword evidence="2" id="KW-1185">Reference proteome</keyword>
<protein>
    <submittedName>
        <fullName evidence="1">Uncharacterized protein</fullName>
    </submittedName>
</protein>
<gene>
    <name evidence="1" type="ORF">L596_004749</name>
</gene>
<reference evidence="1 2" key="2">
    <citation type="journal article" date="2019" name="G3 (Bethesda)">
        <title>Hybrid Assembly of the Genome of the Entomopathogenic Nematode Steinernema carpocapsae Identifies the X-Chromosome.</title>
        <authorList>
            <person name="Serra L."/>
            <person name="Macchietto M."/>
            <person name="Macias-Munoz A."/>
            <person name="McGill C.J."/>
            <person name="Rodriguez I.M."/>
            <person name="Rodriguez B."/>
            <person name="Murad R."/>
            <person name="Mortazavi A."/>
        </authorList>
    </citation>
    <scope>NUCLEOTIDE SEQUENCE [LARGE SCALE GENOMIC DNA]</scope>
    <source>
        <strain evidence="1 2">ALL</strain>
    </source>
</reference>
<sequence length="93" mass="11224">MFKKPKVRKFQQFDKRKFWWLFSNSRNDHFVKKIFLQVSENVRNSSNTLQRSATIFRYACFLEVLAALINYTFCRNATNSQIGWLEHLRCHSS</sequence>
<accession>A0A4U8UWR3</accession>
<dbReference type="Proteomes" id="UP000298663">
    <property type="component" value="Unassembled WGS sequence"/>
</dbReference>
<comment type="caution">
    <text evidence="1">The sequence shown here is derived from an EMBL/GenBank/DDBJ whole genome shotgun (WGS) entry which is preliminary data.</text>
</comment>
<proteinExistence type="predicted"/>
<name>A0A4U8UWR3_STECR</name>
<dbReference type="AlphaFoldDB" id="A0A4U8UWR3"/>
<reference evidence="1 2" key="1">
    <citation type="journal article" date="2015" name="Genome Biol.">
        <title>Comparative genomics of Steinernema reveals deeply conserved gene regulatory networks.</title>
        <authorList>
            <person name="Dillman A.R."/>
            <person name="Macchietto M."/>
            <person name="Porter C.F."/>
            <person name="Rogers A."/>
            <person name="Williams B."/>
            <person name="Antoshechkin I."/>
            <person name="Lee M.M."/>
            <person name="Goodwin Z."/>
            <person name="Lu X."/>
            <person name="Lewis E.E."/>
            <person name="Goodrich-Blair H."/>
            <person name="Stock S.P."/>
            <person name="Adams B.J."/>
            <person name="Sternberg P.W."/>
            <person name="Mortazavi A."/>
        </authorList>
    </citation>
    <scope>NUCLEOTIDE SEQUENCE [LARGE SCALE GENOMIC DNA]</scope>
    <source>
        <strain evidence="1 2">ALL</strain>
    </source>
</reference>
<evidence type="ECO:0000313" key="1">
    <source>
        <dbReference type="EMBL" id="TMS37912.1"/>
    </source>
</evidence>
<evidence type="ECO:0000313" key="2">
    <source>
        <dbReference type="Proteomes" id="UP000298663"/>
    </source>
</evidence>
<dbReference type="EMBL" id="AZBU02000001">
    <property type="protein sequence ID" value="TMS37912.1"/>
    <property type="molecule type" value="Genomic_DNA"/>
</dbReference>
<organism evidence="1 2">
    <name type="scientific">Steinernema carpocapsae</name>
    <name type="common">Entomopathogenic nematode</name>
    <dbReference type="NCBI Taxonomy" id="34508"/>
    <lineage>
        <taxon>Eukaryota</taxon>
        <taxon>Metazoa</taxon>
        <taxon>Ecdysozoa</taxon>
        <taxon>Nematoda</taxon>
        <taxon>Chromadorea</taxon>
        <taxon>Rhabditida</taxon>
        <taxon>Tylenchina</taxon>
        <taxon>Panagrolaimomorpha</taxon>
        <taxon>Strongyloidoidea</taxon>
        <taxon>Steinernematidae</taxon>
        <taxon>Steinernema</taxon>
    </lineage>
</organism>